<evidence type="ECO:0000256" key="3">
    <source>
        <dbReference type="ARBA" id="ARBA00022448"/>
    </source>
</evidence>
<gene>
    <name evidence="11" type="ORF">I2I05_10630</name>
</gene>
<keyword evidence="4" id="KW-1003">Cell membrane</keyword>
<evidence type="ECO:0000256" key="2">
    <source>
        <dbReference type="ARBA" id="ARBA00006555"/>
    </source>
</evidence>
<evidence type="ECO:0000313" key="11">
    <source>
        <dbReference type="EMBL" id="MBF9237849.1"/>
    </source>
</evidence>
<accession>A0ABS0IHL8</accession>
<dbReference type="Gene3D" id="3.30.1150.10">
    <property type="match status" value="1"/>
</dbReference>
<proteinExistence type="inferred from homology"/>
<dbReference type="InterPro" id="IPR006260">
    <property type="entry name" value="TonB/TolA_C"/>
</dbReference>
<reference evidence="11 12" key="1">
    <citation type="submission" date="2020-11" db="EMBL/GenBank/DDBJ databases">
        <authorList>
            <person name="Kim M.K."/>
        </authorList>
    </citation>
    <scope>NUCLEOTIDE SEQUENCE [LARGE SCALE GENOMIC DNA]</scope>
    <source>
        <strain evidence="11 12">BT683</strain>
    </source>
</reference>
<dbReference type="PANTHER" id="PTHR33446:SF2">
    <property type="entry name" value="PROTEIN TONB"/>
    <property type="match status" value="1"/>
</dbReference>
<dbReference type="SUPFAM" id="SSF74653">
    <property type="entry name" value="TolA/TonB C-terminal domain"/>
    <property type="match status" value="1"/>
</dbReference>
<keyword evidence="12" id="KW-1185">Reference proteome</keyword>
<comment type="subcellular location">
    <subcellularLocation>
        <location evidence="1">Cell inner membrane</location>
        <topology evidence="1">Single-pass membrane protein</topology>
        <orientation evidence="1">Periplasmic side</orientation>
    </subcellularLocation>
</comment>
<evidence type="ECO:0000256" key="8">
    <source>
        <dbReference type="ARBA" id="ARBA00022989"/>
    </source>
</evidence>
<keyword evidence="8" id="KW-1133">Transmembrane helix</keyword>
<dbReference type="NCBIfam" id="TIGR01352">
    <property type="entry name" value="tonB_Cterm"/>
    <property type="match status" value="1"/>
</dbReference>
<protein>
    <submittedName>
        <fullName evidence="11">Energy transducer TonB</fullName>
    </submittedName>
</protein>
<dbReference type="Proteomes" id="UP000597617">
    <property type="component" value="Unassembled WGS sequence"/>
</dbReference>
<evidence type="ECO:0000313" key="12">
    <source>
        <dbReference type="Proteomes" id="UP000597617"/>
    </source>
</evidence>
<sequence>MPIFPGGKPGESFQEASQRFIHFLTDSLTFPPKAIRDGVQGKVLFSFKVNAQGRTSDIKLVQGLRADVDAAVLQNAHRMDRIQWVPGMQNHKPVSVAYTVPISFNVHTNGRETLAGDSLDRGPYQKLVLPLMEWNSDRRQIPAGKGLIYGSCIQRLGGNSSLGLGEYVRLVNVSTGKAFRIMVKPAMKSRRENAFCYALPAGRYALFIYEFPDAKWGPYQLHLENIRKSTPAQDASSLQATRFQFVVEAGKLHYVGTWNLANENQPVFLDEKTILDTRIQASYESVKFGEAKLAVPR</sequence>
<dbReference type="Pfam" id="PF03544">
    <property type="entry name" value="TonB_C"/>
    <property type="match status" value="1"/>
</dbReference>
<keyword evidence="7" id="KW-0653">Protein transport</keyword>
<organism evidence="11 12">
    <name type="scientific">Hymenobacter jeongseonensis</name>
    <dbReference type="NCBI Taxonomy" id="2791027"/>
    <lineage>
        <taxon>Bacteria</taxon>
        <taxon>Pseudomonadati</taxon>
        <taxon>Bacteroidota</taxon>
        <taxon>Cytophagia</taxon>
        <taxon>Cytophagales</taxon>
        <taxon>Hymenobacteraceae</taxon>
        <taxon>Hymenobacter</taxon>
    </lineage>
</organism>
<evidence type="ECO:0000256" key="1">
    <source>
        <dbReference type="ARBA" id="ARBA00004383"/>
    </source>
</evidence>
<evidence type="ECO:0000256" key="6">
    <source>
        <dbReference type="ARBA" id="ARBA00022692"/>
    </source>
</evidence>
<dbReference type="InterPro" id="IPR051045">
    <property type="entry name" value="TonB-dependent_transducer"/>
</dbReference>
<comment type="similarity">
    <text evidence="2">Belongs to the TonB family.</text>
</comment>
<dbReference type="PROSITE" id="PS52015">
    <property type="entry name" value="TONB_CTD"/>
    <property type="match status" value="1"/>
</dbReference>
<evidence type="ECO:0000256" key="4">
    <source>
        <dbReference type="ARBA" id="ARBA00022475"/>
    </source>
</evidence>
<comment type="caution">
    <text evidence="11">The sequence shown here is derived from an EMBL/GenBank/DDBJ whole genome shotgun (WGS) entry which is preliminary data.</text>
</comment>
<evidence type="ECO:0000259" key="10">
    <source>
        <dbReference type="PROSITE" id="PS52015"/>
    </source>
</evidence>
<evidence type="ECO:0000256" key="5">
    <source>
        <dbReference type="ARBA" id="ARBA00022519"/>
    </source>
</evidence>
<keyword evidence="9" id="KW-0472">Membrane</keyword>
<keyword evidence="3" id="KW-0813">Transport</keyword>
<dbReference type="PANTHER" id="PTHR33446">
    <property type="entry name" value="PROTEIN TONB-RELATED"/>
    <property type="match status" value="1"/>
</dbReference>
<feature type="domain" description="TonB C-terminal" evidence="10">
    <location>
        <begin position="15"/>
        <end position="113"/>
    </location>
</feature>
<name>A0ABS0IHL8_9BACT</name>
<evidence type="ECO:0000256" key="7">
    <source>
        <dbReference type="ARBA" id="ARBA00022927"/>
    </source>
</evidence>
<keyword evidence="5" id="KW-0997">Cell inner membrane</keyword>
<dbReference type="EMBL" id="JADQDQ010000004">
    <property type="protein sequence ID" value="MBF9237849.1"/>
    <property type="molecule type" value="Genomic_DNA"/>
</dbReference>
<evidence type="ECO:0000256" key="9">
    <source>
        <dbReference type="ARBA" id="ARBA00023136"/>
    </source>
</evidence>
<dbReference type="InterPro" id="IPR037682">
    <property type="entry name" value="TonB_C"/>
</dbReference>
<keyword evidence="6" id="KW-0812">Transmembrane</keyword>